<dbReference type="InterPro" id="IPR050220">
    <property type="entry name" value="Type_II_DNA_Topoisomerases"/>
</dbReference>
<dbReference type="InterPro" id="IPR002205">
    <property type="entry name" value="Topo_IIA_dom_A"/>
</dbReference>
<feature type="region of interest" description="Disordered" evidence="8">
    <location>
        <begin position="1"/>
        <end position="23"/>
    </location>
</feature>
<dbReference type="RefSeq" id="WP_112333706.1">
    <property type="nucleotide sequence ID" value="NZ_JADPHD010000005.1"/>
</dbReference>
<dbReference type="PANTHER" id="PTHR43493:SF5">
    <property type="entry name" value="DNA GYRASE SUBUNIT A, CHLOROPLASTIC_MITOCHONDRIAL"/>
    <property type="match status" value="1"/>
</dbReference>
<comment type="caution">
    <text evidence="10">The sequence shown here is derived from an EMBL/GenBank/DDBJ whole genome shotgun (WGS) entry which is preliminary data.</text>
</comment>
<organism evidence="10 11">
    <name type="scientific">Hydrogeniiclostridium mannosilyticum</name>
    <dbReference type="NCBI Taxonomy" id="2764322"/>
    <lineage>
        <taxon>Bacteria</taxon>
        <taxon>Bacillati</taxon>
        <taxon>Bacillota</taxon>
        <taxon>Clostridia</taxon>
        <taxon>Eubacteriales</taxon>
        <taxon>Acutalibacteraceae</taxon>
        <taxon>Hydrogeniiclostridium</taxon>
    </lineage>
</organism>
<accession>A0A328UC11</accession>
<keyword evidence="7" id="KW-0175">Coiled coil</keyword>
<dbReference type="GO" id="GO:0009330">
    <property type="term" value="C:DNA topoisomerase type II (double strand cut, ATP-hydrolyzing) complex"/>
    <property type="evidence" value="ECO:0007669"/>
    <property type="project" value="TreeGrafter"/>
</dbReference>
<evidence type="ECO:0000256" key="7">
    <source>
        <dbReference type="SAM" id="Coils"/>
    </source>
</evidence>
<proteinExistence type="inferred from homology"/>
<dbReference type="EMBL" id="QLYR01000015">
    <property type="protein sequence ID" value="RAQ22157.1"/>
    <property type="molecule type" value="Genomic_DNA"/>
</dbReference>
<dbReference type="SUPFAM" id="SSF56719">
    <property type="entry name" value="Type II DNA topoisomerase"/>
    <property type="match status" value="1"/>
</dbReference>
<keyword evidence="4 6" id="KW-0238">DNA-binding</keyword>
<dbReference type="SUPFAM" id="SSF101904">
    <property type="entry name" value="GyrA/ParC C-terminal domain-like"/>
    <property type="match status" value="1"/>
</dbReference>
<dbReference type="CDD" id="cd00187">
    <property type="entry name" value="TOP4c"/>
    <property type="match status" value="1"/>
</dbReference>
<dbReference type="InterPro" id="IPR013758">
    <property type="entry name" value="Topo_IIA_A/C_ab"/>
</dbReference>
<dbReference type="Proteomes" id="UP000249377">
    <property type="component" value="Unassembled WGS sequence"/>
</dbReference>
<name>A0A328UC11_9FIRM</name>
<dbReference type="Gene3D" id="2.120.10.90">
    <property type="entry name" value="DNA gyrase/topoisomerase IV, subunit A, C-terminal"/>
    <property type="match status" value="1"/>
</dbReference>
<evidence type="ECO:0000256" key="2">
    <source>
        <dbReference type="ARBA" id="ARBA00008263"/>
    </source>
</evidence>
<evidence type="ECO:0000256" key="4">
    <source>
        <dbReference type="ARBA" id="ARBA00023125"/>
    </source>
</evidence>
<dbReference type="SMART" id="SM00434">
    <property type="entry name" value="TOP4c"/>
    <property type="match status" value="1"/>
</dbReference>
<evidence type="ECO:0000313" key="11">
    <source>
        <dbReference type="Proteomes" id="UP000249377"/>
    </source>
</evidence>
<evidence type="ECO:0000313" key="10">
    <source>
        <dbReference type="EMBL" id="RAQ22157.1"/>
    </source>
</evidence>
<keyword evidence="3 6" id="KW-0799">Topoisomerase</keyword>
<evidence type="ECO:0000259" key="9">
    <source>
        <dbReference type="PROSITE" id="PS52040"/>
    </source>
</evidence>
<dbReference type="InterPro" id="IPR013757">
    <property type="entry name" value="Topo_IIA_A_a_sf"/>
</dbReference>
<reference evidence="10 11" key="1">
    <citation type="submission" date="2018-06" db="EMBL/GenBank/DDBJ databases">
        <title>Noncontiguous genome sequence of Ruminococcaceae bacterium ASD2818.</title>
        <authorList>
            <person name="Chaplin A.V."/>
            <person name="Sokolova S.R."/>
            <person name="Kochetkova T.O."/>
            <person name="Goltsov A.Y."/>
            <person name="Trofimov D.Y."/>
            <person name="Efimov B.A."/>
        </authorList>
    </citation>
    <scope>NUCLEOTIDE SEQUENCE [LARGE SCALE GENOMIC DNA]</scope>
    <source>
        <strain evidence="10 11">ASD2818</strain>
    </source>
</reference>
<comment type="similarity">
    <text evidence="2">Belongs to the type II topoisomerase GyrA/ParC subunit family.</text>
</comment>
<dbReference type="Gene3D" id="3.30.1360.40">
    <property type="match status" value="1"/>
</dbReference>
<comment type="catalytic activity">
    <reaction evidence="1 6">
        <text>ATP-dependent breakage, passage and rejoining of double-stranded DNA.</text>
        <dbReference type="EC" id="5.6.2.2"/>
    </reaction>
</comment>
<dbReference type="Gene3D" id="3.90.199.10">
    <property type="entry name" value="Topoisomerase II, domain 5"/>
    <property type="match status" value="1"/>
</dbReference>
<dbReference type="AlphaFoldDB" id="A0A328UC11"/>
<feature type="active site" description="O-(5'-phospho-DNA)-tyrosine intermediate" evidence="6">
    <location>
        <position position="145"/>
    </location>
</feature>
<evidence type="ECO:0000256" key="6">
    <source>
        <dbReference type="PROSITE-ProRule" id="PRU01384"/>
    </source>
</evidence>
<evidence type="ECO:0000256" key="5">
    <source>
        <dbReference type="ARBA" id="ARBA00023235"/>
    </source>
</evidence>
<dbReference type="PROSITE" id="PS52040">
    <property type="entry name" value="TOPO_IIA"/>
    <property type="match status" value="1"/>
</dbReference>
<sequence length="754" mass="85093">MPRKRSTDKQPGSASKTPPKARGIIEGAGEVVEQQITATLEQNYMPYAMSVILSRAIPEIDGFKPSHRKLLYTMYKMGLLNTGRTKSANIVGQTMKLNPHGEGAIYDTMVRLSRGYEALLHPYVDSKGNFGKFYSRDMAWAASRYTEAKLDGICNELFRDIDKDTVDFVDNYDNTMKEPTLLPASFPSVLVNANTGIAVGMASSICPFNLAEVCQATIELMRDPEADIAAVLQAPDFPGGGQIIYDRKIMEQIYATGRGSFRVRSRYTYDASANCIDITQIPPTTTAEAIVEKVVDLVKQGRLREVADIRDETGLDGLKITIDLKRGVEPDKLMQRLFKMSPLEDSFACNFNVLIAGVPRVLGVRELLGEWIAFRIECVRRRTYYDLSRKRDKMHLLQGLRAILLDIDKAVRIVRETEEESEVVPNLMIGFGIDEAQAEYVAEIKLRHLNREYILKRTEEIEQLQKEIEELETIFNSKAKIQAVIVQELRQVIKNYGRPRRSMLLYADEIQEYVEEEEVADYPVHLFFTRDGYFKKITPQSLRMSGEQKLKEGDEVIQQVDGSNSADLLFFTDRQQVYKAKAAEFADTKASVLGEYIPARLGMEEGETVLYMAAVQKYAGYMLFFFENGKAAKVDMEAYATKNNRKKLVNAYSGKAPVTAMFYVLEDTDFLLMNTQGRVLLVHTGAVSAKATRSTQGVQVMTLKKNVRLREVKAYREGMLKRPDRYRKAIPATGSLLTAEETAGEQLSLLPSEE</sequence>
<dbReference type="GO" id="GO:0034335">
    <property type="term" value="F:DNA negative supercoiling activity"/>
    <property type="evidence" value="ECO:0007669"/>
    <property type="project" value="UniProtKB-ARBA"/>
</dbReference>
<keyword evidence="11" id="KW-1185">Reference proteome</keyword>
<evidence type="ECO:0000256" key="8">
    <source>
        <dbReference type="SAM" id="MobiDB-lite"/>
    </source>
</evidence>
<dbReference type="InterPro" id="IPR013760">
    <property type="entry name" value="Topo_IIA-like_dom_sf"/>
</dbReference>
<dbReference type="GO" id="GO:0003677">
    <property type="term" value="F:DNA binding"/>
    <property type="evidence" value="ECO:0007669"/>
    <property type="project" value="UniProtKB-UniRule"/>
</dbReference>
<feature type="coiled-coil region" evidence="7">
    <location>
        <begin position="454"/>
        <end position="481"/>
    </location>
</feature>
<dbReference type="GO" id="GO:0005524">
    <property type="term" value="F:ATP binding"/>
    <property type="evidence" value="ECO:0007669"/>
    <property type="project" value="InterPro"/>
</dbReference>
<gene>
    <name evidence="10" type="ORF">DPQ25_13525</name>
</gene>
<dbReference type="GO" id="GO:0006265">
    <property type="term" value="P:DNA topological change"/>
    <property type="evidence" value="ECO:0007669"/>
    <property type="project" value="UniProtKB-UniRule"/>
</dbReference>
<dbReference type="Gene3D" id="1.10.268.10">
    <property type="entry name" value="Topoisomerase, domain 3"/>
    <property type="match status" value="1"/>
</dbReference>
<feature type="domain" description="Topo IIA-type catalytic" evidence="9">
    <location>
        <begin position="56"/>
        <end position="519"/>
    </location>
</feature>
<evidence type="ECO:0000256" key="1">
    <source>
        <dbReference type="ARBA" id="ARBA00000185"/>
    </source>
</evidence>
<dbReference type="InterPro" id="IPR035516">
    <property type="entry name" value="Gyrase/topoIV_suA_C"/>
</dbReference>
<evidence type="ECO:0000256" key="3">
    <source>
        <dbReference type="ARBA" id="ARBA00023029"/>
    </source>
</evidence>
<keyword evidence="5 6" id="KW-0413">Isomerase</keyword>
<dbReference type="Pfam" id="PF00521">
    <property type="entry name" value="DNA_topoisoIV"/>
    <property type="match status" value="1"/>
</dbReference>
<dbReference type="PANTHER" id="PTHR43493">
    <property type="entry name" value="DNA GYRASE/TOPOISOMERASE SUBUNIT A"/>
    <property type="match status" value="1"/>
</dbReference>
<protein>
    <submittedName>
        <fullName evidence="10">Topoisomerase IV</fullName>
    </submittedName>
</protein>